<dbReference type="EMBL" id="CADCTZ010001812">
    <property type="protein sequence ID" value="CAA9420503.1"/>
    <property type="molecule type" value="Genomic_DNA"/>
</dbReference>
<name>A0A6J4PRR0_9CYAN</name>
<gene>
    <name evidence="1" type="ORF">AVDCRST_MAG84-7129</name>
</gene>
<reference evidence="1" key="1">
    <citation type="submission" date="2020-02" db="EMBL/GenBank/DDBJ databases">
        <authorList>
            <person name="Meier V. D."/>
        </authorList>
    </citation>
    <scope>NUCLEOTIDE SEQUENCE</scope>
    <source>
        <strain evidence="1">AVDCRST_MAG84</strain>
    </source>
</reference>
<protein>
    <submittedName>
        <fullName evidence="1">Uncharacterized protein</fullName>
    </submittedName>
</protein>
<dbReference type="AlphaFoldDB" id="A0A6J4PRR0"/>
<sequence length="59" mass="7044">MIVVKKAGIEQYIEYLTFYRSVIFSSRALFFTNFSALRLDINTEIPIYFVWSGQPFWLI</sequence>
<evidence type="ECO:0000313" key="1">
    <source>
        <dbReference type="EMBL" id="CAA9420503.1"/>
    </source>
</evidence>
<accession>A0A6J4PRR0</accession>
<proteinExistence type="predicted"/>
<organism evidence="1">
    <name type="scientific">uncultured Microcoleus sp</name>
    <dbReference type="NCBI Taxonomy" id="259945"/>
    <lineage>
        <taxon>Bacteria</taxon>
        <taxon>Bacillati</taxon>
        <taxon>Cyanobacteriota</taxon>
        <taxon>Cyanophyceae</taxon>
        <taxon>Oscillatoriophycideae</taxon>
        <taxon>Oscillatoriales</taxon>
        <taxon>Microcoleaceae</taxon>
        <taxon>Microcoleus</taxon>
        <taxon>environmental samples</taxon>
    </lineage>
</organism>